<dbReference type="GO" id="GO:0045995">
    <property type="term" value="P:regulation of embryonic development"/>
    <property type="evidence" value="ECO:0007669"/>
    <property type="project" value="EnsemblPlants"/>
</dbReference>
<feature type="compositionally biased region" description="Basic residues" evidence="6">
    <location>
        <begin position="119"/>
        <end position="130"/>
    </location>
</feature>
<dbReference type="EMBL" id="CM003609">
    <property type="protein sequence ID" value="KYP63568.1"/>
    <property type="molecule type" value="Genomic_DNA"/>
</dbReference>
<dbReference type="Gramene" id="C.cajan_17624.t">
    <property type="protein sequence ID" value="C.cajan_17624.t"/>
    <property type="gene ID" value="C.cajan_17624"/>
</dbReference>
<accession>A0A151T946</accession>
<name>A0A151T946_CAJCA</name>
<dbReference type="SMART" id="SM01019">
    <property type="entry name" value="B3"/>
    <property type="match status" value="1"/>
</dbReference>
<feature type="region of interest" description="Disordered" evidence="6">
    <location>
        <begin position="119"/>
        <end position="161"/>
    </location>
</feature>
<dbReference type="SUPFAM" id="SSF101936">
    <property type="entry name" value="DNA-binding pseudobarrel domain"/>
    <property type="match status" value="1"/>
</dbReference>
<keyword evidence="4" id="KW-0804">Transcription</keyword>
<dbReference type="GO" id="GO:0009733">
    <property type="term" value="P:response to auxin"/>
    <property type="evidence" value="ECO:0007669"/>
    <property type="project" value="EnsemblPlants"/>
</dbReference>
<proteinExistence type="predicted"/>
<dbReference type="AlphaFoldDB" id="A0A151T946"/>
<comment type="subcellular location">
    <subcellularLocation>
        <location evidence="1">Nucleus</location>
    </subcellularLocation>
</comment>
<dbReference type="InterPro" id="IPR003340">
    <property type="entry name" value="B3_DNA-bd"/>
</dbReference>
<evidence type="ECO:0000256" key="4">
    <source>
        <dbReference type="ARBA" id="ARBA00023163"/>
    </source>
</evidence>
<evidence type="ECO:0000313" key="9">
    <source>
        <dbReference type="Proteomes" id="UP000075243"/>
    </source>
</evidence>
<protein>
    <submittedName>
        <fullName evidence="8">B3 domain-containing transcription factor FUS3</fullName>
    </submittedName>
</protein>
<evidence type="ECO:0000256" key="1">
    <source>
        <dbReference type="ARBA" id="ARBA00004123"/>
    </source>
</evidence>
<dbReference type="CDD" id="cd10017">
    <property type="entry name" value="B3_DNA"/>
    <property type="match status" value="1"/>
</dbReference>
<evidence type="ECO:0000259" key="7">
    <source>
        <dbReference type="PROSITE" id="PS50863"/>
    </source>
</evidence>
<gene>
    <name evidence="8" type="ORF">KK1_018147</name>
</gene>
<dbReference type="GO" id="GO:0019900">
    <property type="term" value="F:kinase binding"/>
    <property type="evidence" value="ECO:0007669"/>
    <property type="project" value="EnsemblPlants"/>
</dbReference>
<evidence type="ECO:0000256" key="2">
    <source>
        <dbReference type="ARBA" id="ARBA00023015"/>
    </source>
</evidence>
<dbReference type="OMA" id="GCFNINY"/>
<dbReference type="InterPro" id="IPR015300">
    <property type="entry name" value="DNA-bd_pseudobarrel_sf"/>
</dbReference>
<dbReference type="Pfam" id="PF02362">
    <property type="entry name" value="B3"/>
    <property type="match status" value="1"/>
</dbReference>
<keyword evidence="3" id="KW-0238">DNA-binding</keyword>
<keyword evidence="2" id="KW-0805">Transcription regulation</keyword>
<dbReference type="GO" id="GO:0010373">
    <property type="term" value="P:negative regulation of gibberellin biosynthetic process"/>
    <property type="evidence" value="ECO:0007669"/>
    <property type="project" value="EnsemblPlants"/>
</dbReference>
<evidence type="ECO:0000256" key="6">
    <source>
        <dbReference type="SAM" id="MobiDB-lite"/>
    </source>
</evidence>
<evidence type="ECO:0000313" key="8">
    <source>
        <dbReference type="EMBL" id="KYP63568.1"/>
    </source>
</evidence>
<dbReference type="Proteomes" id="UP000075243">
    <property type="component" value="Chromosome 7"/>
</dbReference>
<dbReference type="GO" id="GO:0003700">
    <property type="term" value="F:DNA-binding transcription factor activity"/>
    <property type="evidence" value="ECO:0007669"/>
    <property type="project" value="InterPro"/>
</dbReference>
<dbReference type="GO" id="GO:0010262">
    <property type="term" value="P:somatic embryogenesis"/>
    <property type="evidence" value="ECO:0007669"/>
    <property type="project" value="EnsemblPlants"/>
</dbReference>
<dbReference type="GO" id="GO:0003677">
    <property type="term" value="F:DNA binding"/>
    <property type="evidence" value="ECO:0007669"/>
    <property type="project" value="UniProtKB-KW"/>
</dbReference>
<evidence type="ECO:0000256" key="3">
    <source>
        <dbReference type="ARBA" id="ARBA00023125"/>
    </source>
</evidence>
<dbReference type="GO" id="GO:0008284">
    <property type="term" value="P:positive regulation of cell population proliferation"/>
    <property type="evidence" value="ECO:0007669"/>
    <property type="project" value="EnsemblPlants"/>
</dbReference>
<dbReference type="GO" id="GO:0009789">
    <property type="term" value="P:positive regulation of abscisic acid-activated signaling pathway"/>
    <property type="evidence" value="ECO:0007669"/>
    <property type="project" value="EnsemblPlants"/>
</dbReference>
<dbReference type="FunFam" id="2.40.330.10:FF:000003">
    <property type="entry name" value="B3 domain-containing transcription factor FUS3"/>
    <property type="match status" value="1"/>
</dbReference>
<sequence length="373" mass="41767">MFPLSSPSIRHSLLGHSLTTTTTSTNPYAQTKPFPLTLTEKEVVQSQKTKSTVCECLMMMDERQREKVLHKTEACGFVAGVGSDLGHVTVPGDNTNNVSHSHGSGRIHHFGLVPAFGTVHRKKRMPRQRRSSNPSLLMHQPNHPRFLPPPPPSSSASASASSHVPLSATLLPAREIDHRRLRFLFQKELKNSDVSSLRRMILPKKAAEAFLPALDSKEGIVISMNDIDGLHVWSFKYRFWPNNNSRMYVLENTGDFVNTHGLRFGDSIMVYQDSQNNNYVIQAKKASDQDEFIEETSDTINDIFLNDYEVNKPGCFDVTYPAVNDTGMSFIYETTFSNDSPLDFLGGSMTNFSRIGPVETFGSVENLSLDDFY</sequence>
<dbReference type="GO" id="GO:0010228">
    <property type="term" value="P:vegetative to reproductive phase transition of meristem"/>
    <property type="evidence" value="ECO:0007669"/>
    <property type="project" value="EnsemblPlants"/>
</dbReference>
<reference evidence="8 9" key="1">
    <citation type="journal article" date="2012" name="Nat. Biotechnol.">
        <title>Draft genome sequence of pigeonpea (Cajanus cajan), an orphan legume crop of resource-poor farmers.</title>
        <authorList>
            <person name="Varshney R.K."/>
            <person name="Chen W."/>
            <person name="Li Y."/>
            <person name="Bharti A.K."/>
            <person name="Saxena R.K."/>
            <person name="Schlueter J.A."/>
            <person name="Donoghue M.T."/>
            <person name="Azam S."/>
            <person name="Fan G."/>
            <person name="Whaley A.M."/>
            <person name="Farmer A.D."/>
            <person name="Sheridan J."/>
            <person name="Iwata A."/>
            <person name="Tuteja R."/>
            <person name="Penmetsa R.V."/>
            <person name="Wu W."/>
            <person name="Upadhyaya H.D."/>
            <person name="Yang S.P."/>
            <person name="Shah T."/>
            <person name="Saxena K.B."/>
            <person name="Michael T."/>
            <person name="McCombie W.R."/>
            <person name="Yang B."/>
            <person name="Zhang G."/>
            <person name="Yang H."/>
            <person name="Wang J."/>
            <person name="Spillane C."/>
            <person name="Cook D.R."/>
            <person name="May G.D."/>
            <person name="Xu X."/>
            <person name="Jackson S.A."/>
        </authorList>
    </citation>
    <scope>NUCLEOTIDE SEQUENCE [LARGE SCALE GENOMIC DNA]</scope>
    <source>
        <strain evidence="9">cv. Asha</strain>
    </source>
</reference>
<dbReference type="PANTHER" id="PTHR31140:SF73">
    <property type="entry name" value="B3 DOMAIN-CONTAINING TRANSCRIPTION FACTOR FUS3"/>
    <property type="match status" value="1"/>
</dbReference>
<dbReference type="PROSITE" id="PS50863">
    <property type="entry name" value="B3"/>
    <property type="match status" value="1"/>
</dbReference>
<dbReference type="Gene3D" id="2.40.330.10">
    <property type="entry name" value="DNA-binding pseudobarrel domain"/>
    <property type="match status" value="1"/>
</dbReference>
<dbReference type="GO" id="GO:0005634">
    <property type="term" value="C:nucleus"/>
    <property type="evidence" value="ECO:0007669"/>
    <property type="project" value="UniProtKB-SubCell"/>
</dbReference>
<feature type="domain" description="TF-B3" evidence="7">
    <location>
        <begin position="185"/>
        <end position="287"/>
    </location>
</feature>
<dbReference type="InterPro" id="IPR044800">
    <property type="entry name" value="LEC2-like"/>
</dbReference>
<dbReference type="GO" id="GO:0099402">
    <property type="term" value="P:plant organ development"/>
    <property type="evidence" value="ECO:0007669"/>
    <property type="project" value="EnsemblPlants"/>
</dbReference>
<dbReference type="GO" id="GO:0010116">
    <property type="term" value="P:positive regulation of abscisic acid biosynthetic process"/>
    <property type="evidence" value="ECO:0007669"/>
    <property type="project" value="EnsemblPlants"/>
</dbReference>
<dbReference type="STRING" id="3821.A0A151T946"/>
<dbReference type="PANTHER" id="PTHR31140">
    <property type="entry name" value="B3 DOMAIN-CONTAINING TRANSCRIPTION FACTOR ABI3"/>
    <property type="match status" value="1"/>
</dbReference>
<organism evidence="8 9">
    <name type="scientific">Cajanus cajan</name>
    <name type="common">Pigeon pea</name>
    <name type="synonym">Cajanus indicus</name>
    <dbReference type="NCBI Taxonomy" id="3821"/>
    <lineage>
        <taxon>Eukaryota</taxon>
        <taxon>Viridiplantae</taxon>
        <taxon>Streptophyta</taxon>
        <taxon>Embryophyta</taxon>
        <taxon>Tracheophyta</taxon>
        <taxon>Spermatophyta</taxon>
        <taxon>Magnoliopsida</taxon>
        <taxon>eudicotyledons</taxon>
        <taxon>Gunneridae</taxon>
        <taxon>Pentapetalae</taxon>
        <taxon>rosids</taxon>
        <taxon>fabids</taxon>
        <taxon>Fabales</taxon>
        <taxon>Fabaceae</taxon>
        <taxon>Papilionoideae</taxon>
        <taxon>50 kb inversion clade</taxon>
        <taxon>NPAAA clade</taxon>
        <taxon>indigoferoid/millettioid clade</taxon>
        <taxon>Phaseoleae</taxon>
        <taxon>Cajanus</taxon>
    </lineage>
</organism>
<evidence type="ECO:0000256" key="5">
    <source>
        <dbReference type="ARBA" id="ARBA00023242"/>
    </source>
</evidence>
<keyword evidence="9" id="KW-1185">Reference proteome</keyword>
<keyword evidence="5" id="KW-0539">Nucleus</keyword>